<organism evidence="2">
    <name type="scientific">Toxoplasma gondii (strain ATCC 50861 / VEG)</name>
    <dbReference type="NCBI Taxonomy" id="432359"/>
    <lineage>
        <taxon>Eukaryota</taxon>
        <taxon>Sar</taxon>
        <taxon>Alveolata</taxon>
        <taxon>Apicomplexa</taxon>
        <taxon>Conoidasida</taxon>
        <taxon>Coccidia</taxon>
        <taxon>Eucoccidiorida</taxon>
        <taxon>Eimeriorina</taxon>
        <taxon>Sarcocystidae</taxon>
        <taxon>Toxoplasma</taxon>
    </lineage>
</organism>
<feature type="region of interest" description="Disordered" evidence="1">
    <location>
        <begin position="122"/>
        <end position="150"/>
    </location>
</feature>
<dbReference type="EMBL" id="LN714498">
    <property type="protein sequence ID" value="CEL74901.1"/>
    <property type="molecule type" value="Genomic_DNA"/>
</dbReference>
<name>A0A0F7UY19_TOXGV</name>
<gene>
    <name evidence="2" type="ORF">BN1205_023450</name>
</gene>
<proteinExistence type="predicted"/>
<accession>A0A0F7UY19</accession>
<sequence length="295" mass="32462">MDAYTQSQGYKRCRELLEILHGQPDRTAFSQPADAFKTHLQSNAYAAEVLLKRRSIHSFSQPATTGTGAEDDTFRLSCMAETPCSGGAAQTFSAATGRAPTRPANKTQAEALAVARRILNEQRTAQLRRKSDETQPSTRGNHLEKTQEKLQRQIRESLLFTAPVLLDSQEVSGSNLTSSQMAFSRRNSQTFSEGRLPPSLTHTVHSASNPGPFLAVSTNDARHPVFPLVNLYPSELLSKLVNRFALQAILTRPISSVNDTGDRETMRSLVSYHLGGKISSRLLPLQQSIRIGSRS</sequence>
<evidence type="ECO:0000256" key="1">
    <source>
        <dbReference type="SAM" id="MobiDB-lite"/>
    </source>
</evidence>
<evidence type="ECO:0000313" key="2">
    <source>
        <dbReference type="EMBL" id="CEL74901.1"/>
    </source>
</evidence>
<feature type="compositionally biased region" description="Basic and acidic residues" evidence="1">
    <location>
        <begin position="141"/>
        <end position="150"/>
    </location>
</feature>
<protein>
    <submittedName>
        <fullName evidence="2">Uncharacterized protein</fullName>
    </submittedName>
</protein>
<reference evidence="2" key="1">
    <citation type="journal article" date="2015" name="PLoS ONE">
        <title>Comprehensive Evaluation of Toxoplasma gondii VEG and Neospora caninum LIV Genomes with Tachyzoite Stage Transcriptome and Proteome Defines Novel Transcript Features.</title>
        <authorList>
            <person name="Ramaprasad A."/>
            <person name="Mourier T."/>
            <person name="Naeem R."/>
            <person name="Malas T.B."/>
            <person name="Moussa E."/>
            <person name="Panigrahi A."/>
            <person name="Vermont S.J."/>
            <person name="Otto T.D."/>
            <person name="Wastling J."/>
            <person name="Pain A."/>
        </authorList>
    </citation>
    <scope>NUCLEOTIDE SEQUENCE</scope>
    <source>
        <strain evidence="2">VEG</strain>
    </source>
</reference>
<dbReference type="AlphaFoldDB" id="A0A0F7UY19"/>